<name>A0A251UY09_HELAN</name>
<keyword evidence="3" id="KW-1185">Reference proteome</keyword>
<dbReference type="EMBL" id="MNCJ02000319">
    <property type="protein sequence ID" value="KAF5809495.1"/>
    <property type="molecule type" value="Genomic_DNA"/>
</dbReference>
<evidence type="ECO:0000313" key="1">
    <source>
        <dbReference type="EMBL" id="KAF5809495.1"/>
    </source>
</evidence>
<sequence length="64" mass="7575">MCQILRFLYFFINPKSDLKYSRRFLSAHFPSPANKNNFITFKIQIHSQISKTINPICHSNWVTA</sequence>
<reference evidence="2" key="2">
    <citation type="submission" date="2017-02" db="EMBL/GenBank/DDBJ databases">
        <title>Sunflower complete genome.</title>
        <authorList>
            <person name="Langlade N."/>
            <person name="Munos S."/>
        </authorList>
    </citation>
    <scope>NUCLEOTIDE SEQUENCE [LARGE SCALE GENOMIC DNA]</scope>
    <source>
        <tissue evidence="2">Leaves</tissue>
    </source>
</reference>
<dbReference type="InParanoid" id="A0A251UY09"/>
<organism evidence="2 3">
    <name type="scientific">Helianthus annuus</name>
    <name type="common">Common sunflower</name>
    <dbReference type="NCBI Taxonomy" id="4232"/>
    <lineage>
        <taxon>Eukaryota</taxon>
        <taxon>Viridiplantae</taxon>
        <taxon>Streptophyta</taxon>
        <taxon>Embryophyta</taxon>
        <taxon>Tracheophyta</taxon>
        <taxon>Spermatophyta</taxon>
        <taxon>Magnoliopsida</taxon>
        <taxon>eudicotyledons</taxon>
        <taxon>Gunneridae</taxon>
        <taxon>Pentapetalae</taxon>
        <taxon>asterids</taxon>
        <taxon>campanulids</taxon>
        <taxon>Asterales</taxon>
        <taxon>Asteraceae</taxon>
        <taxon>Asteroideae</taxon>
        <taxon>Heliantheae alliance</taxon>
        <taxon>Heliantheae</taxon>
        <taxon>Helianthus</taxon>
    </lineage>
</organism>
<evidence type="ECO:0000313" key="3">
    <source>
        <dbReference type="Proteomes" id="UP000215914"/>
    </source>
</evidence>
<protein>
    <submittedName>
        <fullName evidence="2">Uncharacterized protein</fullName>
    </submittedName>
</protein>
<dbReference type="EMBL" id="CM007893">
    <property type="protein sequence ID" value="OTG28238.1"/>
    <property type="molecule type" value="Genomic_DNA"/>
</dbReference>
<reference evidence="1" key="3">
    <citation type="submission" date="2020-06" db="EMBL/GenBank/DDBJ databases">
        <title>Helianthus annuus Genome sequencing and assembly Release 2.</title>
        <authorList>
            <person name="Gouzy J."/>
            <person name="Langlade N."/>
            <person name="Munos S."/>
        </authorList>
    </citation>
    <scope>NUCLEOTIDE SEQUENCE</scope>
    <source>
        <tissue evidence="1">Leaves</tissue>
    </source>
</reference>
<reference evidence="1 3" key="1">
    <citation type="journal article" date="2017" name="Nature">
        <title>The sunflower genome provides insights into oil metabolism, flowering and Asterid evolution.</title>
        <authorList>
            <person name="Badouin H."/>
            <person name="Gouzy J."/>
            <person name="Grassa C.J."/>
            <person name="Murat F."/>
            <person name="Staton S.E."/>
            <person name="Cottret L."/>
            <person name="Lelandais-Briere C."/>
            <person name="Owens G.L."/>
            <person name="Carrere S."/>
            <person name="Mayjonade B."/>
            <person name="Legrand L."/>
            <person name="Gill N."/>
            <person name="Kane N.C."/>
            <person name="Bowers J.E."/>
            <person name="Hubner S."/>
            <person name="Bellec A."/>
            <person name="Berard A."/>
            <person name="Berges H."/>
            <person name="Blanchet N."/>
            <person name="Boniface M.C."/>
            <person name="Brunel D."/>
            <person name="Catrice O."/>
            <person name="Chaidir N."/>
            <person name="Claudel C."/>
            <person name="Donnadieu C."/>
            <person name="Faraut T."/>
            <person name="Fievet G."/>
            <person name="Helmstetter N."/>
            <person name="King M."/>
            <person name="Knapp S.J."/>
            <person name="Lai Z."/>
            <person name="Le Paslier M.C."/>
            <person name="Lippi Y."/>
            <person name="Lorenzon L."/>
            <person name="Mandel J.R."/>
            <person name="Marage G."/>
            <person name="Marchand G."/>
            <person name="Marquand E."/>
            <person name="Bret-Mestries E."/>
            <person name="Morien E."/>
            <person name="Nambeesan S."/>
            <person name="Nguyen T."/>
            <person name="Pegot-Espagnet P."/>
            <person name="Pouilly N."/>
            <person name="Raftis F."/>
            <person name="Sallet E."/>
            <person name="Schiex T."/>
            <person name="Thomas J."/>
            <person name="Vandecasteele C."/>
            <person name="Vares D."/>
            <person name="Vear F."/>
            <person name="Vautrin S."/>
            <person name="Crespi M."/>
            <person name="Mangin B."/>
            <person name="Burke J.M."/>
            <person name="Salse J."/>
            <person name="Munos S."/>
            <person name="Vincourt P."/>
            <person name="Rieseberg L.H."/>
            <person name="Langlade N.B."/>
        </authorList>
    </citation>
    <scope>NUCLEOTIDE SEQUENCE [LARGE SCALE GENOMIC DNA]</scope>
    <source>
        <strain evidence="3">cv. SF193</strain>
        <tissue evidence="1">Leaves</tissue>
    </source>
</reference>
<dbReference type="AlphaFoldDB" id="A0A251UY09"/>
<dbReference type="Proteomes" id="UP000215914">
    <property type="component" value="Chromosome 4"/>
</dbReference>
<evidence type="ECO:0000313" key="2">
    <source>
        <dbReference type="EMBL" id="OTG28238.1"/>
    </source>
</evidence>
<proteinExistence type="predicted"/>
<accession>A0A251UY09</accession>
<gene>
    <name evidence="2" type="ORF">HannXRQ_Chr04g0109021</name>
    <name evidence="1" type="ORF">HanXRQr2_Chr04g0157811</name>
</gene>
<dbReference type="Gramene" id="mRNA:HanXRQr2_Chr04g0157811">
    <property type="protein sequence ID" value="CDS:HanXRQr2_Chr04g0157811.1"/>
    <property type="gene ID" value="HanXRQr2_Chr04g0157811"/>
</dbReference>